<keyword evidence="3" id="KW-1185">Reference proteome</keyword>
<accession>W2RL58</accession>
<evidence type="ECO:0000313" key="2">
    <source>
        <dbReference type="EMBL" id="ETN37222.1"/>
    </source>
</evidence>
<feature type="compositionally biased region" description="Low complexity" evidence="1">
    <location>
        <begin position="193"/>
        <end position="210"/>
    </location>
</feature>
<sequence length="517" mass="56004">MSRPKTMIKQSKKKKKEQILEDADDYLAAGVEHEESAGKWRAGDATKSLRFFYRAIEIYDQGLLKYSRNLDLAYNKARVELEIATHPTLVRHADRPLTSVLEAALISHRYALDLDPNNADTLFNTAQVLVSIAEALAKDDNRTNDALQFLEEALEMQNRCLSVQELEYEETEQQRRAMVESQGQDSSQPAKETASPTAVAATSQASAPSSTTAAAEDQWFSVLSPTTPDTLIETILAQISTLTTICSIIAGTFPAPATPTLAWLGSYPEEMLTSKLPALAADASAPRLQEIALTKGNFMSRLLEAGFRHLTLDASTYHDELTTAFAVPELQLQSHPSTDALTAHAEALILYATALAETPNAEPAETSYPFAPQRWAALSAAVASLTRASKLPALAATDTARTHFLRGDASLHLYMLGQAPISFPAAVSNATQLLKNAEVFYRNASRLQAGENENKDEDDAKAVAGLRSTVAQVLQGKSPEAPLGSDTGREEAWVREQVAEMVEEGLVPSGFMGIVAA</sequence>
<evidence type="ECO:0000313" key="3">
    <source>
        <dbReference type="Proteomes" id="UP000030752"/>
    </source>
</evidence>
<gene>
    <name evidence="2" type="ORF">HMPREF1541_08212</name>
</gene>
<feature type="region of interest" description="Disordered" evidence="1">
    <location>
        <begin position="171"/>
        <end position="210"/>
    </location>
</feature>
<dbReference type="SUPFAM" id="SSF48452">
    <property type="entry name" value="TPR-like"/>
    <property type="match status" value="1"/>
</dbReference>
<dbReference type="VEuPathDB" id="FungiDB:HMPREF1541_08212"/>
<organism evidence="2 3">
    <name type="scientific">Cyphellophora europaea (strain CBS 101466)</name>
    <name type="common">Phialophora europaea</name>
    <dbReference type="NCBI Taxonomy" id="1220924"/>
    <lineage>
        <taxon>Eukaryota</taxon>
        <taxon>Fungi</taxon>
        <taxon>Dikarya</taxon>
        <taxon>Ascomycota</taxon>
        <taxon>Pezizomycotina</taxon>
        <taxon>Eurotiomycetes</taxon>
        <taxon>Chaetothyriomycetidae</taxon>
        <taxon>Chaetothyriales</taxon>
        <taxon>Cyphellophoraceae</taxon>
        <taxon>Cyphellophora</taxon>
    </lineage>
</organism>
<dbReference type="OrthoDB" id="5328412at2759"/>
<proteinExistence type="predicted"/>
<dbReference type="InterPro" id="IPR011990">
    <property type="entry name" value="TPR-like_helical_dom_sf"/>
</dbReference>
<dbReference type="InParanoid" id="W2RL58"/>
<dbReference type="RefSeq" id="XP_008720754.1">
    <property type="nucleotide sequence ID" value="XM_008722532.1"/>
</dbReference>
<dbReference type="Gene3D" id="1.25.40.10">
    <property type="entry name" value="Tetratricopeptide repeat domain"/>
    <property type="match status" value="1"/>
</dbReference>
<dbReference type="HOGENOM" id="CLU_026017_0_0_1"/>
<dbReference type="EMBL" id="KB822724">
    <property type="protein sequence ID" value="ETN37222.1"/>
    <property type="molecule type" value="Genomic_DNA"/>
</dbReference>
<dbReference type="eggNOG" id="ENOG502RZIA">
    <property type="taxonomic scope" value="Eukaryota"/>
</dbReference>
<dbReference type="GeneID" id="19975551"/>
<reference evidence="2 3" key="1">
    <citation type="submission" date="2013-03" db="EMBL/GenBank/DDBJ databases">
        <title>The Genome Sequence of Phialophora europaea CBS 101466.</title>
        <authorList>
            <consortium name="The Broad Institute Genomics Platform"/>
            <person name="Cuomo C."/>
            <person name="de Hoog S."/>
            <person name="Gorbushina A."/>
            <person name="Walker B."/>
            <person name="Young S.K."/>
            <person name="Zeng Q."/>
            <person name="Gargeya S."/>
            <person name="Fitzgerald M."/>
            <person name="Haas B."/>
            <person name="Abouelleil A."/>
            <person name="Allen A.W."/>
            <person name="Alvarado L."/>
            <person name="Arachchi H.M."/>
            <person name="Berlin A.M."/>
            <person name="Chapman S.B."/>
            <person name="Gainer-Dewar J."/>
            <person name="Goldberg J."/>
            <person name="Griggs A."/>
            <person name="Gujja S."/>
            <person name="Hansen M."/>
            <person name="Howarth C."/>
            <person name="Imamovic A."/>
            <person name="Ireland A."/>
            <person name="Larimer J."/>
            <person name="McCowan C."/>
            <person name="Murphy C."/>
            <person name="Pearson M."/>
            <person name="Poon T.W."/>
            <person name="Priest M."/>
            <person name="Roberts A."/>
            <person name="Saif S."/>
            <person name="Shea T."/>
            <person name="Sisk P."/>
            <person name="Sykes S."/>
            <person name="Wortman J."/>
            <person name="Nusbaum C."/>
            <person name="Birren B."/>
        </authorList>
    </citation>
    <scope>NUCLEOTIDE SEQUENCE [LARGE SCALE GENOMIC DNA]</scope>
    <source>
        <strain evidence="2 3">CBS 101466</strain>
    </source>
</reference>
<dbReference type="Proteomes" id="UP000030752">
    <property type="component" value="Unassembled WGS sequence"/>
</dbReference>
<evidence type="ECO:0000256" key="1">
    <source>
        <dbReference type="SAM" id="MobiDB-lite"/>
    </source>
</evidence>
<protein>
    <submittedName>
        <fullName evidence="2">Uncharacterized protein</fullName>
    </submittedName>
</protein>
<feature type="compositionally biased region" description="Polar residues" evidence="1">
    <location>
        <begin position="181"/>
        <end position="190"/>
    </location>
</feature>
<dbReference type="AlphaFoldDB" id="W2RL58"/>
<name>W2RL58_CYPE1</name>